<gene>
    <name evidence="2" type="ORF">CDO52_00840</name>
</gene>
<organism evidence="2 3">
    <name type="scientific">Nocardiopsis gilva YIM 90087</name>
    <dbReference type="NCBI Taxonomy" id="1235441"/>
    <lineage>
        <taxon>Bacteria</taxon>
        <taxon>Bacillati</taxon>
        <taxon>Actinomycetota</taxon>
        <taxon>Actinomycetes</taxon>
        <taxon>Streptosporangiales</taxon>
        <taxon>Nocardiopsidaceae</taxon>
        <taxon>Nocardiopsis</taxon>
    </lineage>
</organism>
<dbReference type="Proteomes" id="UP000215005">
    <property type="component" value="Chromosome"/>
</dbReference>
<dbReference type="KEGG" id="ngv:CDO52_00840"/>
<dbReference type="OrthoDB" id="3483205at2"/>
<evidence type="ECO:0000313" key="3">
    <source>
        <dbReference type="Proteomes" id="UP000215005"/>
    </source>
</evidence>
<proteinExistence type="predicted"/>
<dbReference type="AlphaFoldDB" id="A0A223S072"/>
<reference evidence="2 3" key="1">
    <citation type="submission" date="2017-08" db="EMBL/GenBank/DDBJ databases">
        <title>The complete genome sequence of Nocardiopsis gilva YIM 90087.</title>
        <authorList>
            <person name="Yin M."/>
            <person name="Tang S."/>
        </authorList>
    </citation>
    <scope>NUCLEOTIDE SEQUENCE [LARGE SCALE GENOMIC DNA]</scope>
    <source>
        <strain evidence="2 3">YIM 90087</strain>
    </source>
</reference>
<feature type="domain" description="DUF4326" evidence="1">
    <location>
        <begin position="12"/>
        <end position="114"/>
    </location>
</feature>
<dbReference type="EMBL" id="CP022753">
    <property type="protein sequence ID" value="ASU81525.1"/>
    <property type="molecule type" value="Genomic_DNA"/>
</dbReference>
<evidence type="ECO:0000313" key="2">
    <source>
        <dbReference type="EMBL" id="ASU81525.1"/>
    </source>
</evidence>
<evidence type="ECO:0000259" key="1">
    <source>
        <dbReference type="Pfam" id="PF14216"/>
    </source>
</evidence>
<keyword evidence="3" id="KW-1185">Reference proteome</keyword>
<protein>
    <submittedName>
        <fullName evidence="2">DUF4326 domain-containing protein</fullName>
    </submittedName>
</protein>
<accession>A0A223S072</accession>
<name>A0A223S072_9ACTN</name>
<dbReference type="InterPro" id="IPR025475">
    <property type="entry name" value="DUF4326"/>
</dbReference>
<dbReference type="Pfam" id="PF14216">
    <property type="entry name" value="DUF4326"/>
    <property type="match status" value="1"/>
</dbReference>
<sequence length="122" mass="13928">MVSPCRIQRRSTRGWRMPPGAVYVGWPTRWASPFTLDFVPSDHPNPQLWCRERYRLWLAGAGSGGYDGFHDDMDVGRSYVDRRDVVTHVDELRGHDLACWCPLDQPCHADVLLELASEGSSR</sequence>